<comment type="caution">
    <text evidence="1">The sequence shown here is derived from an EMBL/GenBank/DDBJ whole genome shotgun (WGS) entry which is preliminary data.</text>
</comment>
<dbReference type="EMBL" id="JANFXK010000016">
    <property type="protein sequence ID" value="MCQ4637787.1"/>
    <property type="molecule type" value="Genomic_DNA"/>
</dbReference>
<gene>
    <name evidence="1" type="ORF">NE619_13715</name>
</gene>
<organism evidence="1 2">
    <name type="scientific">Anaerovorax odorimutans</name>
    <dbReference type="NCBI Taxonomy" id="109327"/>
    <lineage>
        <taxon>Bacteria</taxon>
        <taxon>Bacillati</taxon>
        <taxon>Bacillota</taxon>
        <taxon>Clostridia</taxon>
        <taxon>Peptostreptococcales</taxon>
        <taxon>Anaerovoracaceae</taxon>
        <taxon>Anaerovorax</taxon>
    </lineage>
</organism>
<evidence type="ECO:0000313" key="1">
    <source>
        <dbReference type="EMBL" id="MCQ4637787.1"/>
    </source>
</evidence>
<keyword evidence="2" id="KW-1185">Reference proteome</keyword>
<reference evidence="1 2" key="1">
    <citation type="submission" date="2022-06" db="EMBL/GenBank/DDBJ databases">
        <title>Isolation of gut microbiota from human fecal samples.</title>
        <authorList>
            <person name="Pamer E.G."/>
            <person name="Barat B."/>
            <person name="Waligurski E."/>
            <person name="Medina S."/>
            <person name="Paddock L."/>
            <person name="Mostad J."/>
        </authorList>
    </citation>
    <scope>NUCLEOTIDE SEQUENCE [LARGE SCALE GENOMIC DNA]</scope>
    <source>
        <strain evidence="1 2">SL.3.17</strain>
    </source>
</reference>
<evidence type="ECO:0000313" key="2">
    <source>
        <dbReference type="Proteomes" id="UP001524502"/>
    </source>
</evidence>
<dbReference type="Proteomes" id="UP001524502">
    <property type="component" value="Unassembled WGS sequence"/>
</dbReference>
<sequence length="146" mass="17050">MDRKIDITAPIIPWEGLGGIKLYSHIRELKELVESENTKASIPFGLFLRYDIDEKISLHFNIYNGKLYKITALEKYRGKLFDQIYIGQSIKETLELEPSLIYDDFEEVYESKKGVFIETDPITDNVLWISVFIRELYSDGFGEGLW</sequence>
<accession>A0ABT1RRG8</accession>
<dbReference type="RefSeq" id="WP_256132970.1">
    <property type="nucleotide sequence ID" value="NZ_JANFXK010000016.1"/>
</dbReference>
<proteinExistence type="predicted"/>
<protein>
    <submittedName>
        <fullName evidence="1">Uncharacterized protein</fullName>
    </submittedName>
</protein>
<name>A0ABT1RRG8_9FIRM</name>